<dbReference type="InterPro" id="IPR007160">
    <property type="entry name" value="DUF362"/>
</dbReference>
<protein>
    <recommendedName>
        <fullName evidence="1">DUF362 domain-containing protein</fullName>
    </recommendedName>
</protein>
<organism evidence="2">
    <name type="scientific">Candidatus Moduliflexus flocculans</name>
    <dbReference type="NCBI Taxonomy" id="1499966"/>
    <lineage>
        <taxon>Bacteria</taxon>
        <taxon>Candidatus Moduliflexota</taxon>
        <taxon>Candidatus Moduliflexia</taxon>
        <taxon>Candidatus Moduliflexales</taxon>
        <taxon>Candidatus Moduliflexaceae</taxon>
    </lineage>
</organism>
<evidence type="ECO:0000313" key="2">
    <source>
        <dbReference type="EMBL" id="GAK54061.1"/>
    </source>
</evidence>
<dbReference type="STRING" id="1499966.U14_05338"/>
<accession>A0A081BRN0</accession>
<evidence type="ECO:0000313" key="3">
    <source>
        <dbReference type="Proteomes" id="UP000030700"/>
    </source>
</evidence>
<sequence>MNEKLPCSRREFFHKTIAFSAAAYGASLLGWPGNLLAQDAAFPDLVAVKNGEPDVMLDKAMTAIGGMSRFVQKGQTVIVKPNIGWNREPETGADTNPLLVKRVIEHCLQAGAKKVYVFDHVIDESAAEKTYAISGIENAAKSAGAIVAPAHDKKYYQEIEIPNATRLKKTSVHELAFESDVLINVPVLKHHMASSLTIAMKNLMGIVWDRNDWHAKGLNTCIAEFCLYKKPTLNIVDAYAVTMKNGPHRARQEDLDYKKTLLVSTDIVAIDAAATKVFGSDPANISFIKQAHDLGVGNMNLDALKIERIAL</sequence>
<reference evidence="2" key="1">
    <citation type="journal article" date="2015" name="PeerJ">
        <title>First genomic representation of candidate bacterial phylum KSB3 points to enhanced environmental sensing as a trigger of wastewater bulking.</title>
        <authorList>
            <person name="Sekiguchi Y."/>
            <person name="Ohashi A."/>
            <person name="Parks D.H."/>
            <person name="Yamauchi T."/>
            <person name="Tyson G.W."/>
            <person name="Hugenholtz P."/>
        </authorList>
    </citation>
    <scope>NUCLEOTIDE SEQUENCE [LARGE SCALE GENOMIC DNA]</scope>
</reference>
<gene>
    <name evidence="2" type="ORF">U14_05338</name>
</gene>
<proteinExistence type="predicted"/>
<feature type="domain" description="DUF362" evidence="1">
    <location>
        <begin position="77"/>
        <end position="275"/>
    </location>
</feature>
<name>A0A081BRN0_9BACT</name>
<keyword evidence="3" id="KW-1185">Reference proteome</keyword>
<dbReference type="HOGENOM" id="CLU_044970_0_0_0"/>
<dbReference type="AlphaFoldDB" id="A0A081BRN0"/>
<evidence type="ECO:0000259" key="1">
    <source>
        <dbReference type="Pfam" id="PF04015"/>
    </source>
</evidence>
<dbReference type="Proteomes" id="UP000030700">
    <property type="component" value="Unassembled WGS sequence"/>
</dbReference>
<dbReference type="EMBL" id="DF820460">
    <property type="protein sequence ID" value="GAK54061.1"/>
    <property type="molecule type" value="Genomic_DNA"/>
</dbReference>
<dbReference type="Pfam" id="PF04015">
    <property type="entry name" value="DUF362"/>
    <property type="match status" value="1"/>
</dbReference>